<reference evidence="1 2" key="1">
    <citation type="submission" date="2022-11" db="EMBL/GenBank/DDBJ databases">
        <title>Genome sequencing of Acetobacter type strain.</title>
        <authorList>
            <person name="Heo J."/>
            <person name="Lee D."/>
            <person name="Han B.-H."/>
            <person name="Hong S.-B."/>
            <person name="Kwon S.-W."/>
        </authorList>
    </citation>
    <scope>NUCLEOTIDE SEQUENCE [LARGE SCALE GENOMIC DNA]</scope>
    <source>
        <strain evidence="1 2">KACC 21253</strain>
    </source>
</reference>
<accession>A0ABT3QE89</accession>
<dbReference type="RefSeq" id="WP_173559204.1">
    <property type="nucleotide sequence ID" value="NZ_JAERKX010000007.1"/>
</dbReference>
<keyword evidence="2" id="KW-1185">Reference proteome</keyword>
<name>A0ABT3QE89_9PROT</name>
<evidence type="ECO:0000313" key="1">
    <source>
        <dbReference type="EMBL" id="MCX2563598.1"/>
    </source>
</evidence>
<comment type="caution">
    <text evidence="1">The sequence shown here is derived from an EMBL/GenBank/DDBJ whole genome shotgun (WGS) entry which is preliminary data.</text>
</comment>
<organism evidence="1 2">
    <name type="scientific">Acetobacter thailandicus</name>
    <dbReference type="NCBI Taxonomy" id="1502842"/>
    <lineage>
        <taxon>Bacteria</taxon>
        <taxon>Pseudomonadati</taxon>
        <taxon>Pseudomonadota</taxon>
        <taxon>Alphaproteobacteria</taxon>
        <taxon>Acetobacterales</taxon>
        <taxon>Acetobacteraceae</taxon>
        <taxon>Acetobacter</taxon>
    </lineage>
</organism>
<evidence type="ECO:0008006" key="3">
    <source>
        <dbReference type="Google" id="ProtNLM"/>
    </source>
</evidence>
<sequence>MTALSAEAFLKPRIDALVREAELAGYNRDVAIALLISLLDTGSFIQDPTSVTTQGKGQ</sequence>
<protein>
    <recommendedName>
        <fullName evidence="3">CopG family transcriptional regulator</fullName>
    </recommendedName>
</protein>
<evidence type="ECO:0000313" key="2">
    <source>
        <dbReference type="Proteomes" id="UP001301152"/>
    </source>
</evidence>
<gene>
    <name evidence="1" type="ORF">OQ497_06450</name>
</gene>
<dbReference type="EMBL" id="JAPIUZ010000002">
    <property type="protein sequence ID" value="MCX2563598.1"/>
    <property type="molecule type" value="Genomic_DNA"/>
</dbReference>
<proteinExistence type="predicted"/>
<dbReference type="Proteomes" id="UP001301152">
    <property type="component" value="Unassembled WGS sequence"/>
</dbReference>